<protein>
    <submittedName>
        <fullName evidence="4">Pleckstrin (PH) domain-containing protein</fullName>
    </submittedName>
</protein>
<dbReference type="PANTHER" id="PTHR11915">
    <property type="entry name" value="SPECTRIN/FILAMIN RELATED CYTOSKELETAL PROTEIN"/>
    <property type="match status" value="1"/>
</dbReference>
<feature type="domain" description="Calponin-homology (CH)" evidence="2">
    <location>
        <begin position="349"/>
        <end position="455"/>
    </location>
</feature>
<organism evidence="4 5">
    <name type="scientific">Tieghemostelium lacteum</name>
    <name type="common">Slime mold</name>
    <name type="synonym">Dictyostelium lacteum</name>
    <dbReference type="NCBI Taxonomy" id="361077"/>
    <lineage>
        <taxon>Eukaryota</taxon>
        <taxon>Amoebozoa</taxon>
        <taxon>Evosea</taxon>
        <taxon>Eumycetozoa</taxon>
        <taxon>Dictyostelia</taxon>
        <taxon>Dictyosteliales</taxon>
        <taxon>Raperosteliaceae</taxon>
        <taxon>Tieghemostelium</taxon>
    </lineage>
</organism>
<dbReference type="AlphaFoldDB" id="A0A151Z4E2"/>
<accession>A0A151Z4E2</accession>
<dbReference type="PROSITE" id="PS50200">
    <property type="entry name" value="RA"/>
    <property type="match status" value="2"/>
</dbReference>
<evidence type="ECO:0000259" key="3">
    <source>
        <dbReference type="PROSITE" id="PS50200"/>
    </source>
</evidence>
<name>A0A151Z4E2_TIELA</name>
<comment type="caution">
    <text evidence="4">The sequence shown here is derived from an EMBL/GenBank/DDBJ whole genome shotgun (WGS) entry which is preliminary data.</text>
</comment>
<keyword evidence="5" id="KW-1185">Reference proteome</keyword>
<evidence type="ECO:0000313" key="4">
    <source>
        <dbReference type="EMBL" id="KYQ88787.1"/>
    </source>
</evidence>
<feature type="domain" description="Ras-associating" evidence="3">
    <location>
        <begin position="1"/>
        <end position="71"/>
    </location>
</feature>
<dbReference type="SUPFAM" id="SSF47576">
    <property type="entry name" value="Calponin-homology domain, CH-domain"/>
    <property type="match status" value="1"/>
</dbReference>
<feature type="compositionally biased region" description="Acidic residues" evidence="1">
    <location>
        <begin position="621"/>
        <end position="630"/>
    </location>
</feature>
<dbReference type="CDD" id="cd00014">
    <property type="entry name" value="CH_SF"/>
    <property type="match status" value="1"/>
</dbReference>
<sequence length="841" mass="97716">MVVEPSTAAGEICEKFAKKLFLNESDRVQFSLFILEGSAKTKLKVTDFPFDLLVKLEGKSDFKFCFLNPNGDFISFKPPTTTTTTTVNSNNNNNSSTVNKTPSKSVSRPGKGMSGFLLRKRANRFEQIWAVSKDKYLRVYESQDEETILYELSLENAVIELKQGGQSQQILLTLANSERHTFTSDKESDIQMWATELQCTTAYSASQTARVATPAMAFVPTARDLSVKLQSKLENNQYQSKAILAWVNHCLSGRQIQCADDIMTAFSDGMVLINLIDHLFKRQLKYRKGKSIYEMQYNIDHCLDTLKEVGADFGKLIAQDIIECKVVKVVLRLLWSIFIAFTTNGEKEYQAKDKLIGWCGRKISEFQKSLICDSPASLQNPLVFAALIAKHQPSALDYQLVSSKKSKVEQAQLILNAAHEKLQIPKILEASHWQDDNLDEKSFLLYLSMYYYQMSGEDREKSQLILRDSLVSKSPVEPENTQSARDKLLQAQKEKQEEDSKKSQQLQAQKEKERLEKERLEKERLDKEKLEKEKLERERLEKDKLEKERLEMERFEKVRLEQERLEQERLEEERLEQERLEQEELEKMERERLEQEEQALELQRQLDQQRLEQHQQQEVNNIDENDNQNEEVEKVNEDKIEEENSISNTRNLEYDQDDDNHFSPDSSKLTSSATIPQQDIIKEYQNRKFTKPLPQPVQPQHVEQKPISNTHDVIEEYENIEDNNTSSNNNNNNNTIEEQKDSKPIRRAIARICLEGFGEVLFCSFAINNDTLCGKVKQMVIKKMKVPASEEPEYFLYVVRDGLERVLEDDEILLEAEDKVDRFVFKKNDIERRYLLSNHRG</sequence>
<feature type="region of interest" description="Disordered" evidence="1">
    <location>
        <begin position="720"/>
        <end position="741"/>
    </location>
</feature>
<dbReference type="PROSITE" id="PS50021">
    <property type="entry name" value="CH"/>
    <property type="match status" value="2"/>
</dbReference>
<dbReference type="SUPFAM" id="SSF50729">
    <property type="entry name" value="PH domain-like"/>
    <property type="match status" value="1"/>
</dbReference>
<feature type="compositionally biased region" description="Low complexity" evidence="1">
    <location>
        <begin position="722"/>
        <end position="736"/>
    </location>
</feature>
<proteinExistence type="predicted"/>
<dbReference type="SMART" id="SM00033">
    <property type="entry name" value="CH"/>
    <property type="match status" value="2"/>
</dbReference>
<dbReference type="Gene3D" id="1.10.418.10">
    <property type="entry name" value="Calponin-like domain"/>
    <property type="match status" value="2"/>
</dbReference>
<feature type="domain" description="Ras-associating" evidence="3">
    <location>
        <begin position="741"/>
        <end position="830"/>
    </location>
</feature>
<dbReference type="Pfam" id="PF00307">
    <property type="entry name" value="CH"/>
    <property type="match status" value="2"/>
</dbReference>
<reference evidence="4 5" key="1">
    <citation type="submission" date="2015-12" db="EMBL/GenBank/DDBJ databases">
        <title>Dictyostelia acquired genes for synthesis and detection of signals that induce cell-type specialization by lateral gene transfer from prokaryotes.</title>
        <authorList>
            <person name="Gloeckner G."/>
            <person name="Schaap P."/>
        </authorList>
    </citation>
    <scope>NUCLEOTIDE SEQUENCE [LARGE SCALE GENOMIC DNA]</scope>
    <source>
        <strain evidence="4 5">TK</strain>
    </source>
</reference>
<dbReference type="Gene3D" id="2.30.29.30">
    <property type="entry name" value="Pleckstrin-homology domain (PH domain)/Phosphotyrosine-binding domain (PTB)"/>
    <property type="match status" value="1"/>
</dbReference>
<gene>
    <name evidence="4" type="ORF">DLAC_10583</name>
</gene>
<feature type="region of interest" description="Disordered" evidence="1">
    <location>
        <begin position="608"/>
        <end position="677"/>
    </location>
</feature>
<evidence type="ECO:0000259" key="2">
    <source>
        <dbReference type="PROSITE" id="PS50021"/>
    </source>
</evidence>
<evidence type="ECO:0000313" key="5">
    <source>
        <dbReference type="Proteomes" id="UP000076078"/>
    </source>
</evidence>
<dbReference type="InterPro" id="IPR000159">
    <property type="entry name" value="RA_dom"/>
</dbReference>
<dbReference type="InterPro" id="IPR036872">
    <property type="entry name" value="CH_dom_sf"/>
</dbReference>
<feature type="compositionally biased region" description="Low complexity" evidence="1">
    <location>
        <begin position="82"/>
        <end position="107"/>
    </location>
</feature>
<dbReference type="OrthoDB" id="20799at2759"/>
<feature type="compositionally biased region" description="Polar residues" evidence="1">
    <location>
        <begin position="663"/>
        <end position="677"/>
    </location>
</feature>
<dbReference type="InParanoid" id="A0A151Z4E2"/>
<dbReference type="EMBL" id="LODT01000047">
    <property type="protein sequence ID" value="KYQ88787.1"/>
    <property type="molecule type" value="Genomic_DNA"/>
</dbReference>
<dbReference type="InterPro" id="IPR001715">
    <property type="entry name" value="CH_dom"/>
</dbReference>
<dbReference type="Proteomes" id="UP000076078">
    <property type="component" value="Unassembled WGS sequence"/>
</dbReference>
<dbReference type="FunCoup" id="A0A151Z4E2">
    <property type="interactions" value="415"/>
</dbReference>
<feature type="domain" description="Calponin-homology (CH)" evidence="2">
    <location>
        <begin position="237"/>
        <end position="342"/>
    </location>
</feature>
<dbReference type="Pfam" id="PF21989">
    <property type="entry name" value="RA_2"/>
    <property type="match status" value="1"/>
</dbReference>
<feature type="region of interest" description="Disordered" evidence="1">
    <location>
        <begin position="490"/>
        <end position="515"/>
    </location>
</feature>
<dbReference type="STRING" id="361077.A0A151Z4E2"/>
<feature type="region of interest" description="Disordered" evidence="1">
    <location>
        <begin position="82"/>
        <end position="111"/>
    </location>
</feature>
<feature type="compositionally biased region" description="Basic and acidic residues" evidence="1">
    <location>
        <begin position="490"/>
        <end position="502"/>
    </location>
</feature>
<dbReference type="GO" id="GO:0007165">
    <property type="term" value="P:signal transduction"/>
    <property type="evidence" value="ECO:0007669"/>
    <property type="project" value="InterPro"/>
</dbReference>
<dbReference type="OMA" id="EMQYNID"/>
<evidence type="ECO:0000256" key="1">
    <source>
        <dbReference type="SAM" id="MobiDB-lite"/>
    </source>
</evidence>
<dbReference type="InterPro" id="IPR011993">
    <property type="entry name" value="PH-like_dom_sf"/>
</dbReference>